<dbReference type="GO" id="GO:0000155">
    <property type="term" value="F:phosphorelay sensor kinase activity"/>
    <property type="evidence" value="ECO:0007669"/>
    <property type="project" value="InterPro"/>
</dbReference>
<evidence type="ECO:0000313" key="7">
    <source>
        <dbReference type="EMBL" id="MBB5081573.1"/>
    </source>
</evidence>
<dbReference type="Gene3D" id="3.30.565.10">
    <property type="entry name" value="Histidine kinase-like ATPase, C-terminal domain"/>
    <property type="match status" value="1"/>
</dbReference>
<keyword evidence="2 7" id="KW-0418">Kinase</keyword>
<protein>
    <submittedName>
        <fullName evidence="7">Two-component system sensor histidine kinase DesK</fullName>
        <ecNumber evidence="7">2.7.13.3</ecNumber>
    </submittedName>
</protein>
<evidence type="ECO:0000256" key="3">
    <source>
        <dbReference type="ARBA" id="ARBA00023012"/>
    </source>
</evidence>
<feature type="transmembrane region" description="Helical" evidence="5">
    <location>
        <begin position="37"/>
        <end position="53"/>
    </location>
</feature>
<dbReference type="RefSeq" id="WP_221341230.1">
    <property type="nucleotide sequence ID" value="NZ_JACHIN010000011.1"/>
</dbReference>
<keyword evidence="8" id="KW-1185">Reference proteome</keyword>
<keyword evidence="5" id="KW-1133">Transmembrane helix</keyword>
<dbReference type="Gene3D" id="1.20.5.1930">
    <property type="match status" value="1"/>
</dbReference>
<feature type="domain" description="Signal transduction histidine kinase subgroup 3 dimerisation and phosphoacceptor" evidence="6">
    <location>
        <begin position="170"/>
        <end position="236"/>
    </location>
</feature>
<evidence type="ECO:0000313" key="8">
    <source>
        <dbReference type="Proteomes" id="UP000568380"/>
    </source>
</evidence>
<feature type="region of interest" description="Disordered" evidence="4">
    <location>
        <begin position="304"/>
        <end position="357"/>
    </location>
</feature>
<dbReference type="PANTHER" id="PTHR24421">
    <property type="entry name" value="NITRATE/NITRITE SENSOR PROTEIN NARX-RELATED"/>
    <property type="match status" value="1"/>
</dbReference>
<sequence>MQGDRQPGLKGFLGFGLLGVGVLWDCLAGVYQPVWPAWAGLALTLGLYTLLILAPLPVAAARWVVGAMAALVTGMALVYANGWFYLFPLLALACALVLQDRAVRLALGALAAVTAFAVWRGGEGIGPIMGFAWGSFSTGVVMAAFLRLHVVIAELNRTRERLAEAAVAEERLRFSRDLHDLLGHTLSVIVVKAEAVRRLAVRDPEQAARQAADIESVGRQALTEVREAVTGYREVSLAAELERVREALEAAGVEVVVRRDGAPRSAQAEALLSWVAREAATNILRHSTAAHALFEVAGAALTVRDDGTPKHPDRPSGGGLRGLSERLARAGGSVHAGPLPGGGYEVRASLPVTTADS</sequence>
<keyword evidence="3" id="KW-0902">Two-component regulatory system</keyword>
<keyword evidence="1 7" id="KW-0808">Transferase</keyword>
<feature type="transmembrane region" description="Helical" evidence="5">
    <location>
        <begin position="60"/>
        <end position="77"/>
    </location>
</feature>
<feature type="transmembrane region" description="Helical" evidence="5">
    <location>
        <begin position="105"/>
        <end position="122"/>
    </location>
</feature>
<dbReference type="CDD" id="cd16917">
    <property type="entry name" value="HATPase_UhpB-NarQ-NarX-like"/>
    <property type="match status" value="1"/>
</dbReference>
<keyword evidence="5" id="KW-0472">Membrane</keyword>
<dbReference type="InterPro" id="IPR050482">
    <property type="entry name" value="Sensor_HK_TwoCompSys"/>
</dbReference>
<comment type="caution">
    <text evidence="7">The sequence shown here is derived from an EMBL/GenBank/DDBJ whole genome shotgun (WGS) entry which is preliminary data.</text>
</comment>
<dbReference type="AlphaFoldDB" id="A0A7W8AB64"/>
<evidence type="ECO:0000256" key="4">
    <source>
        <dbReference type="SAM" id="MobiDB-lite"/>
    </source>
</evidence>
<evidence type="ECO:0000259" key="6">
    <source>
        <dbReference type="Pfam" id="PF07730"/>
    </source>
</evidence>
<dbReference type="SUPFAM" id="SSF55874">
    <property type="entry name" value="ATPase domain of HSP90 chaperone/DNA topoisomerase II/histidine kinase"/>
    <property type="match status" value="1"/>
</dbReference>
<organism evidence="7 8">
    <name type="scientific">Nonomuraea endophytica</name>
    <dbReference type="NCBI Taxonomy" id="714136"/>
    <lineage>
        <taxon>Bacteria</taxon>
        <taxon>Bacillati</taxon>
        <taxon>Actinomycetota</taxon>
        <taxon>Actinomycetes</taxon>
        <taxon>Streptosporangiales</taxon>
        <taxon>Streptosporangiaceae</taxon>
        <taxon>Nonomuraea</taxon>
    </lineage>
</organism>
<evidence type="ECO:0000256" key="2">
    <source>
        <dbReference type="ARBA" id="ARBA00022777"/>
    </source>
</evidence>
<dbReference type="Proteomes" id="UP000568380">
    <property type="component" value="Unassembled WGS sequence"/>
</dbReference>
<accession>A0A7W8AB64</accession>
<dbReference type="InterPro" id="IPR011712">
    <property type="entry name" value="Sig_transdc_His_kin_sub3_dim/P"/>
</dbReference>
<feature type="transmembrane region" description="Helical" evidence="5">
    <location>
        <begin position="128"/>
        <end position="152"/>
    </location>
</feature>
<dbReference type="PANTHER" id="PTHR24421:SF63">
    <property type="entry name" value="SENSOR HISTIDINE KINASE DESK"/>
    <property type="match status" value="1"/>
</dbReference>
<evidence type="ECO:0000256" key="5">
    <source>
        <dbReference type="SAM" id="Phobius"/>
    </source>
</evidence>
<keyword evidence="5" id="KW-0812">Transmembrane</keyword>
<feature type="compositionally biased region" description="Basic and acidic residues" evidence="4">
    <location>
        <begin position="304"/>
        <end position="314"/>
    </location>
</feature>
<dbReference type="GO" id="GO:0016020">
    <property type="term" value="C:membrane"/>
    <property type="evidence" value="ECO:0007669"/>
    <property type="project" value="InterPro"/>
</dbReference>
<reference evidence="7 8" key="1">
    <citation type="submission" date="2020-08" db="EMBL/GenBank/DDBJ databases">
        <title>Genomic Encyclopedia of Type Strains, Phase IV (KMG-IV): sequencing the most valuable type-strain genomes for metagenomic binning, comparative biology and taxonomic classification.</title>
        <authorList>
            <person name="Goeker M."/>
        </authorList>
    </citation>
    <scope>NUCLEOTIDE SEQUENCE [LARGE SCALE GENOMIC DNA]</scope>
    <source>
        <strain evidence="7 8">DSM 45385</strain>
    </source>
</reference>
<dbReference type="GO" id="GO:0046983">
    <property type="term" value="F:protein dimerization activity"/>
    <property type="evidence" value="ECO:0007669"/>
    <property type="project" value="InterPro"/>
</dbReference>
<proteinExistence type="predicted"/>
<dbReference type="Pfam" id="PF07730">
    <property type="entry name" value="HisKA_3"/>
    <property type="match status" value="1"/>
</dbReference>
<dbReference type="EC" id="2.7.13.3" evidence="7"/>
<evidence type="ECO:0000256" key="1">
    <source>
        <dbReference type="ARBA" id="ARBA00022679"/>
    </source>
</evidence>
<dbReference type="EMBL" id="JACHIN010000011">
    <property type="protein sequence ID" value="MBB5081573.1"/>
    <property type="molecule type" value="Genomic_DNA"/>
</dbReference>
<gene>
    <name evidence="7" type="ORF">HNR40_007068</name>
</gene>
<dbReference type="InterPro" id="IPR036890">
    <property type="entry name" value="HATPase_C_sf"/>
</dbReference>
<feature type="transmembrane region" description="Helical" evidence="5">
    <location>
        <begin position="12"/>
        <end position="31"/>
    </location>
</feature>
<name>A0A7W8AB64_9ACTN</name>